<evidence type="ECO:0000313" key="6">
    <source>
        <dbReference type="Proteomes" id="UP000002640"/>
    </source>
</evidence>
<comment type="similarity">
    <text evidence="1">Belongs to the prefoldin subunit alpha family.</text>
</comment>
<keyword evidence="6" id="KW-1185">Reference proteome</keyword>
<feature type="domain" description="WW" evidence="4">
    <location>
        <begin position="10"/>
        <end position="44"/>
    </location>
</feature>
<dbReference type="PROSITE" id="PS01159">
    <property type="entry name" value="WW_DOMAIN_1"/>
    <property type="match status" value="2"/>
</dbReference>
<dbReference type="GO" id="GO:0007017">
    <property type="term" value="P:microtubule-based process"/>
    <property type="evidence" value="ECO:0007669"/>
    <property type="project" value="TreeGrafter"/>
</dbReference>
<dbReference type="SMR" id="G4YE82"/>
<dbReference type="CDD" id="cd00201">
    <property type="entry name" value="WW"/>
    <property type="match status" value="2"/>
</dbReference>
<gene>
    <name evidence="5" type="ORF">PHYSODRAFT_353346</name>
</gene>
<dbReference type="KEGG" id="psoj:PHYSODRAFT_353346"/>
<dbReference type="GO" id="GO:0006457">
    <property type="term" value="P:protein folding"/>
    <property type="evidence" value="ECO:0007669"/>
    <property type="project" value="InterPro"/>
</dbReference>
<sequence length="99" mass="10982">MNEEQTPDQATVETGWEVRQDDTSGQAYYWNSITGETSWEPPPHLVGAVEEFAGASEIIPPWTQAYDDSGRVYYLNTGTMETRWTPPPTAGEQLGEGEA</sequence>
<dbReference type="PANTHER" id="PTHR12409:SF0">
    <property type="entry name" value="PREFOLDIN SUBUNIT 3"/>
    <property type="match status" value="1"/>
</dbReference>
<dbReference type="SMART" id="SM00456">
    <property type="entry name" value="WW"/>
    <property type="match status" value="2"/>
</dbReference>
<feature type="region of interest" description="Disordered" evidence="3">
    <location>
        <begin position="1"/>
        <end position="20"/>
    </location>
</feature>
<dbReference type="Gene3D" id="2.20.70.10">
    <property type="match status" value="2"/>
</dbReference>
<evidence type="ECO:0000313" key="5">
    <source>
        <dbReference type="EMBL" id="EGZ26789.1"/>
    </source>
</evidence>
<dbReference type="Proteomes" id="UP000002640">
    <property type="component" value="Unassembled WGS sequence"/>
</dbReference>
<dbReference type="GO" id="GO:0007021">
    <property type="term" value="P:tubulin complex assembly"/>
    <property type="evidence" value="ECO:0007669"/>
    <property type="project" value="TreeGrafter"/>
</dbReference>
<evidence type="ECO:0000259" key="4">
    <source>
        <dbReference type="PROSITE" id="PS50020"/>
    </source>
</evidence>
<dbReference type="SUPFAM" id="SSF51045">
    <property type="entry name" value="WW domain"/>
    <property type="match status" value="2"/>
</dbReference>
<evidence type="ECO:0000256" key="1">
    <source>
        <dbReference type="ARBA" id="ARBA00010048"/>
    </source>
</evidence>
<protein>
    <recommendedName>
        <fullName evidence="4">WW domain-containing protein</fullName>
    </recommendedName>
</protein>
<dbReference type="GO" id="GO:0015631">
    <property type="term" value="F:tubulin binding"/>
    <property type="evidence" value="ECO:0007669"/>
    <property type="project" value="TreeGrafter"/>
</dbReference>
<reference evidence="5 6" key="1">
    <citation type="journal article" date="2006" name="Science">
        <title>Phytophthora genome sequences uncover evolutionary origins and mechanisms of pathogenesis.</title>
        <authorList>
            <person name="Tyler B.M."/>
            <person name="Tripathy S."/>
            <person name="Zhang X."/>
            <person name="Dehal P."/>
            <person name="Jiang R.H."/>
            <person name="Aerts A."/>
            <person name="Arredondo F.D."/>
            <person name="Baxter L."/>
            <person name="Bensasson D."/>
            <person name="Beynon J.L."/>
            <person name="Chapman J."/>
            <person name="Damasceno C.M."/>
            <person name="Dorrance A.E."/>
            <person name="Dou D."/>
            <person name="Dickerman A.W."/>
            <person name="Dubchak I.L."/>
            <person name="Garbelotto M."/>
            <person name="Gijzen M."/>
            <person name="Gordon S.G."/>
            <person name="Govers F."/>
            <person name="Grunwald N.J."/>
            <person name="Huang W."/>
            <person name="Ivors K.L."/>
            <person name="Jones R.W."/>
            <person name="Kamoun S."/>
            <person name="Krampis K."/>
            <person name="Lamour K.H."/>
            <person name="Lee M.K."/>
            <person name="McDonald W.H."/>
            <person name="Medina M."/>
            <person name="Meijer H.J."/>
            <person name="Nordberg E.K."/>
            <person name="Maclean D.J."/>
            <person name="Ospina-Giraldo M.D."/>
            <person name="Morris P.F."/>
            <person name="Phuntumart V."/>
            <person name="Putnam N.H."/>
            <person name="Rash S."/>
            <person name="Rose J.K."/>
            <person name="Sakihama Y."/>
            <person name="Salamov A.A."/>
            <person name="Savidor A."/>
            <person name="Scheuring C.F."/>
            <person name="Smith B.M."/>
            <person name="Sobral B.W."/>
            <person name="Terry A."/>
            <person name="Torto-Alalibo T.A."/>
            <person name="Win J."/>
            <person name="Xu Z."/>
            <person name="Zhang H."/>
            <person name="Grigoriev I.V."/>
            <person name="Rokhsar D.S."/>
            <person name="Boore J.L."/>
        </authorList>
    </citation>
    <scope>NUCLEOTIDE SEQUENCE [LARGE SCALE GENOMIC DNA]</scope>
    <source>
        <strain evidence="5 6">P6497</strain>
    </source>
</reference>
<proteinExistence type="inferred from homology"/>
<evidence type="ECO:0000256" key="2">
    <source>
        <dbReference type="ARBA" id="ARBA00023186"/>
    </source>
</evidence>
<dbReference type="GO" id="GO:0005737">
    <property type="term" value="C:cytoplasm"/>
    <property type="evidence" value="ECO:0007669"/>
    <property type="project" value="TreeGrafter"/>
</dbReference>
<dbReference type="STRING" id="1094619.G4YE82"/>
<feature type="region of interest" description="Disordered" evidence="3">
    <location>
        <begin position="80"/>
        <end position="99"/>
    </location>
</feature>
<feature type="non-terminal residue" evidence="5">
    <location>
        <position position="99"/>
    </location>
</feature>
<dbReference type="AlphaFoldDB" id="G4YE82"/>
<evidence type="ECO:0000256" key="3">
    <source>
        <dbReference type="SAM" id="MobiDB-lite"/>
    </source>
</evidence>
<dbReference type="InterPro" id="IPR036020">
    <property type="entry name" value="WW_dom_sf"/>
</dbReference>
<dbReference type="GO" id="GO:0016272">
    <property type="term" value="C:prefoldin complex"/>
    <property type="evidence" value="ECO:0007669"/>
    <property type="project" value="InterPro"/>
</dbReference>
<dbReference type="GeneID" id="20649345"/>
<name>G4YE82_PHYSP</name>
<dbReference type="PROSITE" id="PS50020">
    <property type="entry name" value="WW_DOMAIN_2"/>
    <property type="match status" value="2"/>
</dbReference>
<keyword evidence="2" id="KW-0143">Chaperone</keyword>
<dbReference type="PANTHER" id="PTHR12409">
    <property type="entry name" value="PREFOLDIN SUBUNIT 3"/>
    <property type="match status" value="1"/>
</dbReference>
<dbReference type="InParanoid" id="G4YE82"/>
<organism evidence="5 6">
    <name type="scientific">Phytophthora sojae (strain P6497)</name>
    <name type="common">Soybean stem and root rot agent</name>
    <name type="synonym">Phytophthora megasperma f. sp. glycines</name>
    <dbReference type="NCBI Taxonomy" id="1094619"/>
    <lineage>
        <taxon>Eukaryota</taxon>
        <taxon>Sar</taxon>
        <taxon>Stramenopiles</taxon>
        <taxon>Oomycota</taxon>
        <taxon>Peronosporomycetes</taxon>
        <taxon>Peronosporales</taxon>
        <taxon>Peronosporaceae</taxon>
        <taxon>Phytophthora</taxon>
    </lineage>
</organism>
<dbReference type="Pfam" id="PF00397">
    <property type="entry name" value="WW"/>
    <property type="match status" value="2"/>
</dbReference>
<feature type="domain" description="WW" evidence="4">
    <location>
        <begin position="56"/>
        <end position="89"/>
    </location>
</feature>
<dbReference type="InterPro" id="IPR016655">
    <property type="entry name" value="PFD3"/>
</dbReference>
<dbReference type="EMBL" id="JH159151">
    <property type="protein sequence ID" value="EGZ26789.1"/>
    <property type="molecule type" value="Genomic_DNA"/>
</dbReference>
<dbReference type="InterPro" id="IPR001202">
    <property type="entry name" value="WW_dom"/>
</dbReference>
<accession>G4YE82</accession>
<dbReference type="RefSeq" id="XP_009514064.1">
    <property type="nucleotide sequence ID" value="XM_009515769.1"/>
</dbReference>